<accession>A0A484NNG4</accession>
<dbReference type="PROSITE" id="PS50118">
    <property type="entry name" value="HMG_BOX_2"/>
    <property type="match status" value="1"/>
</dbReference>
<feature type="region of interest" description="Disordered" evidence="6">
    <location>
        <begin position="106"/>
        <end position="149"/>
    </location>
</feature>
<dbReference type="GO" id="GO:0003682">
    <property type="term" value="F:chromatin binding"/>
    <property type="evidence" value="ECO:0007669"/>
    <property type="project" value="UniProtKB-ARBA"/>
</dbReference>
<feature type="region of interest" description="Disordered" evidence="6">
    <location>
        <begin position="1"/>
        <end position="42"/>
    </location>
</feature>
<evidence type="ECO:0000313" key="8">
    <source>
        <dbReference type="EMBL" id="VFR02533.1"/>
    </source>
</evidence>
<evidence type="ECO:0000256" key="5">
    <source>
        <dbReference type="PROSITE-ProRule" id="PRU00267"/>
    </source>
</evidence>
<feature type="DNA-binding region" description="HMG box" evidence="5">
    <location>
        <begin position="37"/>
        <end position="108"/>
    </location>
</feature>
<feature type="compositionally biased region" description="Basic and acidic residues" evidence="6">
    <location>
        <begin position="1"/>
        <end position="36"/>
    </location>
</feature>
<dbReference type="PANTHER" id="PTHR46261">
    <property type="entry name" value="HIGH MOBILITY GROUP B PROTEIN 4-RELATED"/>
    <property type="match status" value="1"/>
</dbReference>
<organism evidence="8 9">
    <name type="scientific">Cuscuta campestris</name>
    <dbReference type="NCBI Taxonomy" id="132261"/>
    <lineage>
        <taxon>Eukaryota</taxon>
        <taxon>Viridiplantae</taxon>
        <taxon>Streptophyta</taxon>
        <taxon>Embryophyta</taxon>
        <taxon>Tracheophyta</taxon>
        <taxon>Spermatophyta</taxon>
        <taxon>Magnoliopsida</taxon>
        <taxon>eudicotyledons</taxon>
        <taxon>Gunneridae</taxon>
        <taxon>Pentapetalae</taxon>
        <taxon>asterids</taxon>
        <taxon>lamiids</taxon>
        <taxon>Solanales</taxon>
        <taxon>Convolvulaceae</taxon>
        <taxon>Cuscuteae</taxon>
        <taxon>Cuscuta</taxon>
        <taxon>Cuscuta subgen. Grammica</taxon>
        <taxon>Cuscuta sect. Cleistogrammica</taxon>
    </lineage>
</organism>
<feature type="domain" description="HMG box" evidence="7">
    <location>
        <begin position="37"/>
        <end position="108"/>
    </location>
</feature>
<evidence type="ECO:0000256" key="3">
    <source>
        <dbReference type="ARBA" id="ARBA00023125"/>
    </source>
</evidence>
<evidence type="ECO:0000256" key="2">
    <source>
        <dbReference type="ARBA" id="ARBA00008774"/>
    </source>
</evidence>
<dbReference type="GO" id="GO:0000785">
    <property type="term" value="C:chromatin"/>
    <property type="evidence" value="ECO:0007669"/>
    <property type="project" value="UniProtKB-ARBA"/>
</dbReference>
<dbReference type="GO" id="GO:0005634">
    <property type="term" value="C:nucleus"/>
    <property type="evidence" value="ECO:0007669"/>
    <property type="project" value="UniProtKB-SubCell"/>
</dbReference>
<comment type="similarity">
    <text evidence="2">Belongs to the HMGB family.</text>
</comment>
<keyword evidence="4 5" id="KW-0539">Nucleus</keyword>
<dbReference type="GO" id="GO:0003677">
    <property type="term" value="F:DNA binding"/>
    <property type="evidence" value="ECO:0007669"/>
    <property type="project" value="UniProtKB-UniRule"/>
</dbReference>
<dbReference type="SUPFAM" id="SSF47095">
    <property type="entry name" value="HMG-box"/>
    <property type="match status" value="1"/>
</dbReference>
<dbReference type="AlphaFoldDB" id="A0A484NNG4"/>
<evidence type="ECO:0000313" key="9">
    <source>
        <dbReference type="Proteomes" id="UP000595140"/>
    </source>
</evidence>
<evidence type="ECO:0000259" key="7">
    <source>
        <dbReference type="PROSITE" id="PS50118"/>
    </source>
</evidence>
<evidence type="ECO:0000256" key="1">
    <source>
        <dbReference type="ARBA" id="ARBA00004123"/>
    </source>
</evidence>
<gene>
    <name evidence="8" type="ORF">CCAM_LOCUS44308</name>
</gene>
<keyword evidence="9" id="KW-1185">Reference proteome</keyword>
<name>A0A484NNG4_9ASTE</name>
<dbReference type="PANTHER" id="PTHR46261:SF18">
    <property type="entry name" value="DNA-BINDING PROTEIN MNB1B"/>
    <property type="match status" value="1"/>
</dbReference>
<dbReference type="InterPro" id="IPR036910">
    <property type="entry name" value="HMG_box_dom_sf"/>
</dbReference>
<dbReference type="Pfam" id="PF00505">
    <property type="entry name" value="HMG_box"/>
    <property type="match status" value="1"/>
</dbReference>
<dbReference type="InterPro" id="IPR031061">
    <property type="entry name" value="HMGB_plant"/>
</dbReference>
<comment type="subcellular location">
    <subcellularLocation>
        <location evidence="1">Nucleus</location>
    </subcellularLocation>
</comment>
<dbReference type="GO" id="GO:0030527">
    <property type="term" value="F:structural constituent of chromatin"/>
    <property type="evidence" value="ECO:0007669"/>
    <property type="project" value="UniProtKB-ARBA"/>
</dbReference>
<dbReference type="GO" id="GO:0006325">
    <property type="term" value="P:chromatin organization"/>
    <property type="evidence" value="ECO:0007669"/>
    <property type="project" value="UniProtKB-ARBA"/>
</dbReference>
<dbReference type="Gene3D" id="1.10.30.10">
    <property type="entry name" value="High mobility group box domain"/>
    <property type="match status" value="1"/>
</dbReference>
<dbReference type="SMART" id="SM00398">
    <property type="entry name" value="HMG"/>
    <property type="match status" value="1"/>
</dbReference>
<dbReference type="OrthoDB" id="1919336at2759"/>
<dbReference type="InterPro" id="IPR009071">
    <property type="entry name" value="HMG_box_dom"/>
</dbReference>
<proteinExistence type="inferred from homology"/>
<keyword evidence="3 5" id="KW-0238">DNA-binding</keyword>
<reference evidence="8 9" key="1">
    <citation type="submission" date="2018-04" db="EMBL/GenBank/DDBJ databases">
        <authorList>
            <person name="Vogel A."/>
        </authorList>
    </citation>
    <scope>NUCLEOTIDE SEQUENCE [LARGE SCALE GENOMIC DNA]</scope>
</reference>
<evidence type="ECO:0000256" key="4">
    <source>
        <dbReference type="ARBA" id="ARBA00023242"/>
    </source>
</evidence>
<dbReference type="EMBL" id="OOIL02006828">
    <property type="protein sequence ID" value="VFR02533.1"/>
    <property type="molecule type" value="Genomic_DNA"/>
</dbReference>
<sequence length="149" mass="16929">MKRAESKAKPDNKLAVRKSEAAEKKKAKKAAKDPNKPKRPPTAFFIFMEEFRKRFKADNPNNKSVAAVGKAGGLEWKEMSDMEKFSYKAESDKRKRAYENAYAMKAYNRKQADAAPGQEEEESDKSRSEVNDPEDDHSGSVKGWSDDDF</sequence>
<evidence type="ECO:0000256" key="6">
    <source>
        <dbReference type="SAM" id="MobiDB-lite"/>
    </source>
</evidence>
<dbReference type="Proteomes" id="UP000595140">
    <property type="component" value="Unassembled WGS sequence"/>
</dbReference>
<protein>
    <recommendedName>
        <fullName evidence="7">HMG box domain-containing protein</fullName>
    </recommendedName>
</protein>